<feature type="transmembrane region" description="Helical" evidence="1">
    <location>
        <begin position="6"/>
        <end position="33"/>
    </location>
</feature>
<comment type="caution">
    <text evidence="2">The sequence shown here is derived from an EMBL/GenBank/DDBJ whole genome shotgun (WGS) entry which is preliminary data.</text>
</comment>
<evidence type="ECO:0000313" key="3">
    <source>
        <dbReference type="Proteomes" id="UP000558488"/>
    </source>
</evidence>
<keyword evidence="1" id="KW-1133">Transmembrane helix</keyword>
<proteinExistence type="predicted"/>
<name>A0A7J7U9U2_PIPKU</name>
<accession>A0A7J7U9U2</accession>
<dbReference type="AlphaFoldDB" id="A0A7J7U9U2"/>
<dbReference type="Proteomes" id="UP000558488">
    <property type="component" value="Unassembled WGS sequence"/>
</dbReference>
<gene>
    <name evidence="2" type="ORF">mPipKuh1_009157</name>
</gene>
<keyword evidence="3" id="KW-1185">Reference proteome</keyword>
<evidence type="ECO:0000256" key="1">
    <source>
        <dbReference type="SAM" id="Phobius"/>
    </source>
</evidence>
<reference evidence="2 3" key="1">
    <citation type="journal article" date="2020" name="Nature">
        <title>Six reference-quality genomes reveal evolution of bat adaptations.</title>
        <authorList>
            <person name="Jebb D."/>
            <person name="Huang Z."/>
            <person name="Pippel M."/>
            <person name="Hughes G.M."/>
            <person name="Lavrichenko K."/>
            <person name="Devanna P."/>
            <person name="Winkler S."/>
            <person name="Jermiin L.S."/>
            <person name="Skirmuntt E.C."/>
            <person name="Katzourakis A."/>
            <person name="Burkitt-Gray L."/>
            <person name="Ray D.A."/>
            <person name="Sullivan K.A.M."/>
            <person name="Roscito J.G."/>
            <person name="Kirilenko B.M."/>
            <person name="Davalos L.M."/>
            <person name="Corthals A.P."/>
            <person name="Power M.L."/>
            <person name="Jones G."/>
            <person name="Ransome R.D."/>
            <person name="Dechmann D.K.N."/>
            <person name="Locatelli A.G."/>
            <person name="Puechmaille S.J."/>
            <person name="Fedrigo O."/>
            <person name="Jarvis E.D."/>
            <person name="Hiller M."/>
            <person name="Vernes S.C."/>
            <person name="Myers E.W."/>
            <person name="Teeling E.C."/>
        </authorList>
    </citation>
    <scope>NUCLEOTIDE SEQUENCE [LARGE SCALE GENOMIC DNA]</scope>
    <source>
        <strain evidence="2">MPipKuh1</strain>
        <tissue evidence="2">Flight muscle</tissue>
    </source>
</reference>
<keyword evidence="1" id="KW-0472">Membrane</keyword>
<evidence type="ECO:0000313" key="2">
    <source>
        <dbReference type="EMBL" id="KAF6309707.1"/>
    </source>
</evidence>
<sequence>MLSTEFFTVAISFFISSWFFFISWWFLLILSNLSSILFSHLMTISLNSCSDRLLASNLFTSFFGDAFLSYAGCLSPMVSLLRMSGYVVLSLLSVVKSSIESACLSQLETGVLGLTAVRWFPRSPIFSSPIKSTFPCKIVQFSTLCLLTEVFNPFTFKVIDR</sequence>
<keyword evidence="1" id="KW-0812">Transmembrane</keyword>
<dbReference type="EMBL" id="JACAGB010000021">
    <property type="protein sequence ID" value="KAF6309707.1"/>
    <property type="molecule type" value="Genomic_DNA"/>
</dbReference>
<protein>
    <submittedName>
        <fullName evidence="2">Uncharacterized protein</fullName>
    </submittedName>
</protein>
<organism evidence="2 3">
    <name type="scientific">Pipistrellus kuhlii</name>
    <name type="common">Kuhl's pipistrelle</name>
    <dbReference type="NCBI Taxonomy" id="59472"/>
    <lineage>
        <taxon>Eukaryota</taxon>
        <taxon>Metazoa</taxon>
        <taxon>Chordata</taxon>
        <taxon>Craniata</taxon>
        <taxon>Vertebrata</taxon>
        <taxon>Euteleostomi</taxon>
        <taxon>Mammalia</taxon>
        <taxon>Eutheria</taxon>
        <taxon>Laurasiatheria</taxon>
        <taxon>Chiroptera</taxon>
        <taxon>Yangochiroptera</taxon>
        <taxon>Vespertilionidae</taxon>
        <taxon>Pipistrellus</taxon>
    </lineage>
</organism>